<dbReference type="SMART" id="SM00091">
    <property type="entry name" value="PAS"/>
    <property type="match status" value="2"/>
</dbReference>
<keyword evidence="8" id="KW-0547">Nucleotide-binding</keyword>
<dbReference type="NCBIfam" id="TIGR00229">
    <property type="entry name" value="sensory_box"/>
    <property type="match status" value="2"/>
</dbReference>
<dbReference type="GO" id="GO:0009882">
    <property type="term" value="F:blue light photoreceptor activity"/>
    <property type="evidence" value="ECO:0007669"/>
    <property type="project" value="UniProtKB-ARBA"/>
</dbReference>
<evidence type="ECO:0000259" key="12">
    <source>
        <dbReference type="PROSITE" id="PS50011"/>
    </source>
</evidence>
<dbReference type="Gene3D" id="1.10.510.10">
    <property type="entry name" value="Transferase(Phosphotransferase) domain 1"/>
    <property type="match status" value="2"/>
</dbReference>
<keyword evidence="6" id="KW-0716">Sensory transduction</keyword>
<feature type="region of interest" description="Disordered" evidence="11">
    <location>
        <begin position="548"/>
        <end position="567"/>
    </location>
</feature>
<keyword evidence="5" id="KW-0675">Receptor</keyword>
<dbReference type="SMART" id="SM00220">
    <property type="entry name" value="S_TKc"/>
    <property type="match status" value="1"/>
</dbReference>
<comment type="similarity">
    <text evidence="2">Belongs to the protein kinase superfamily. AGC Ser/Thr protein kinase family.</text>
</comment>
<dbReference type="CDD" id="cd00130">
    <property type="entry name" value="PAS"/>
    <property type="match status" value="2"/>
</dbReference>
<dbReference type="PROSITE" id="PS50011">
    <property type="entry name" value="PROTEIN_KINASE_DOM"/>
    <property type="match status" value="1"/>
</dbReference>
<evidence type="ECO:0000256" key="7">
    <source>
        <dbReference type="ARBA" id="ARBA00022679"/>
    </source>
</evidence>
<evidence type="ECO:0000256" key="3">
    <source>
        <dbReference type="ARBA" id="ARBA00012513"/>
    </source>
</evidence>
<accession>A0A6U1KWJ8</accession>
<dbReference type="InterPro" id="IPR011009">
    <property type="entry name" value="Kinase-like_dom_sf"/>
</dbReference>
<feature type="domain" description="PAC" evidence="14">
    <location>
        <begin position="257"/>
        <end position="311"/>
    </location>
</feature>
<evidence type="ECO:0000256" key="1">
    <source>
        <dbReference type="ARBA" id="ARBA00001917"/>
    </source>
</evidence>
<keyword evidence="10" id="KW-0067">ATP-binding</keyword>
<protein>
    <recommendedName>
        <fullName evidence="3">non-specific serine/threonine protein kinase</fullName>
        <ecNumber evidence="3">2.7.11.1</ecNumber>
    </recommendedName>
</protein>
<evidence type="ECO:0000256" key="10">
    <source>
        <dbReference type="ARBA" id="ARBA00022840"/>
    </source>
</evidence>
<comment type="cofactor">
    <cofactor evidence="1">
        <name>FMN</name>
        <dbReference type="ChEBI" id="CHEBI:58210"/>
    </cofactor>
</comment>
<evidence type="ECO:0000256" key="2">
    <source>
        <dbReference type="ARBA" id="ARBA00009903"/>
    </source>
</evidence>
<dbReference type="Gene3D" id="3.30.450.20">
    <property type="entry name" value="PAS domain"/>
    <property type="match status" value="2"/>
</dbReference>
<feature type="domain" description="Protein kinase" evidence="12">
    <location>
        <begin position="386"/>
        <end position="683"/>
    </location>
</feature>
<dbReference type="Pfam" id="PF13426">
    <property type="entry name" value="PAS_9"/>
    <property type="match status" value="2"/>
</dbReference>
<sequence>MAGTEVPAAAGNLTSVLSGLKHTFVVADATLPDCPLVFASESFYQMTGYSKDEVLGHNCRFLQGEGTSPKEIQKIRDAVKTGEICSVRLLNYRKDGTPFWNLLTVTPVKTSTGQVTKFVGVQVDVTSRTEGKAFESGGASLLKYDGRLRENVAKNIVAEVVDTVENAEGNVKRATAPKAFPRVALDLATTVERIQQNFCISDPTLPDCPIVFTSDAFLELTEYSREEVLGKNCRFLQGTNTDRATVDVIRKAVQDKEEITVRILNYKKSGKPFWNMFTLAPIRDVDGTCRFMVGVQVDVTAADAAASPDAIPEMKPEEAAERGHNASAVIGSALKNLGVGGGQDENPWKNLVIGQLYHKPHMAESKALVELKAAAAQHGVLKIDHFTRQKQLGSGDVGLVDLVVLTGTPYEFAMKSLDKREMVERNKIGRVLTEQSILASVDHPFLATLYCTLETPSHLHFILQICEGGELYGLLNAQQKKRLREAHVRFYIAEVLLALQYLHLLGYIYRDLKPENILLHGSGHVMLTDFDLSFGKGMTEAKMEKTVTPVEPSTGCSGNPPKPKKPAENYLLLAEPTAKSNSFVGTEEYLAPEVINGTGHGAEVDWWALGILTHELLYGVTPFRGQRRDETFENVLRVPLNLPQKPAVSPECRDFITQLLVKNPEKRLGSKHGAEDLKAHPWFKDIDFSMLRHEQPPFVPHSSSGAAAATPAANTAFKNY</sequence>
<dbReference type="InterPro" id="IPR008271">
    <property type="entry name" value="Ser/Thr_kinase_AS"/>
</dbReference>
<evidence type="ECO:0000256" key="4">
    <source>
        <dbReference type="ARBA" id="ARBA00022527"/>
    </source>
</evidence>
<dbReference type="InterPro" id="IPR000700">
    <property type="entry name" value="PAS-assoc_C"/>
</dbReference>
<dbReference type="PROSITE" id="PS00108">
    <property type="entry name" value="PROTEIN_KINASE_ST"/>
    <property type="match status" value="1"/>
</dbReference>
<dbReference type="PROSITE" id="PS50112">
    <property type="entry name" value="PAS"/>
    <property type="match status" value="1"/>
</dbReference>
<keyword evidence="5" id="KW-0157">Chromophore</keyword>
<feature type="domain" description="PAS" evidence="13">
    <location>
        <begin position="9"/>
        <end position="80"/>
    </location>
</feature>
<dbReference type="EC" id="2.7.11.1" evidence="3"/>
<evidence type="ECO:0000259" key="14">
    <source>
        <dbReference type="PROSITE" id="PS50113"/>
    </source>
</evidence>
<dbReference type="InterPro" id="IPR001610">
    <property type="entry name" value="PAC"/>
</dbReference>
<evidence type="ECO:0000259" key="13">
    <source>
        <dbReference type="PROSITE" id="PS50112"/>
    </source>
</evidence>
<gene>
    <name evidence="15" type="ORF">TCHU04912_LOCUS18691</name>
    <name evidence="16" type="ORF">TCHU04912_LOCUS18692</name>
</gene>
<keyword evidence="9" id="KW-0418">Kinase</keyword>
<proteinExistence type="inferred from homology"/>
<keyword evidence="7" id="KW-0808">Transferase</keyword>
<dbReference type="InterPro" id="IPR035965">
    <property type="entry name" value="PAS-like_dom_sf"/>
</dbReference>
<name>A0A6U1KWJ8_9CHLO</name>
<dbReference type="InterPro" id="IPR000719">
    <property type="entry name" value="Prot_kinase_dom"/>
</dbReference>
<dbReference type="Pfam" id="PF00069">
    <property type="entry name" value="Pkinase"/>
    <property type="match status" value="2"/>
</dbReference>
<organism evidence="15">
    <name type="scientific">Tetraselmis chuii</name>
    <dbReference type="NCBI Taxonomy" id="63592"/>
    <lineage>
        <taxon>Eukaryota</taxon>
        <taxon>Viridiplantae</taxon>
        <taxon>Chlorophyta</taxon>
        <taxon>core chlorophytes</taxon>
        <taxon>Chlorodendrophyceae</taxon>
        <taxon>Chlorodendrales</taxon>
        <taxon>Chlorodendraceae</taxon>
        <taxon>Tetraselmis</taxon>
    </lineage>
</organism>
<evidence type="ECO:0000313" key="16">
    <source>
        <dbReference type="EMBL" id="CAD9216452.1"/>
    </source>
</evidence>
<dbReference type="Gene3D" id="3.30.200.20">
    <property type="entry name" value="Phosphorylase Kinase, domain 1"/>
    <property type="match status" value="1"/>
</dbReference>
<reference evidence="15" key="1">
    <citation type="submission" date="2021-01" db="EMBL/GenBank/DDBJ databases">
        <authorList>
            <person name="Corre E."/>
            <person name="Pelletier E."/>
            <person name="Niang G."/>
            <person name="Scheremetjew M."/>
            <person name="Finn R."/>
            <person name="Kale V."/>
            <person name="Holt S."/>
            <person name="Cochrane G."/>
            <person name="Meng A."/>
            <person name="Brown T."/>
            <person name="Cohen L."/>
        </authorList>
    </citation>
    <scope>NUCLEOTIDE SEQUENCE</scope>
    <source>
        <strain evidence="15">PLY429</strain>
    </source>
</reference>
<dbReference type="SMART" id="SM00086">
    <property type="entry name" value="PAC"/>
    <property type="match status" value="2"/>
</dbReference>
<dbReference type="EMBL" id="HBGG01035773">
    <property type="protein sequence ID" value="CAD9216451.1"/>
    <property type="molecule type" value="Transcribed_RNA"/>
</dbReference>
<feature type="domain" description="PAC" evidence="14">
    <location>
        <begin position="83"/>
        <end position="137"/>
    </location>
</feature>
<dbReference type="PROSITE" id="PS50113">
    <property type="entry name" value="PAC"/>
    <property type="match status" value="2"/>
</dbReference>
<dbReference type="InterPro" id="IPR000014">
    <property type="entry name" value="PAS"/>
</dbReference>
<dbReference type="GO" id="GO:0004674">
    <property type="term" value="F:protein serine/threonine kinase activity"/>
    <property type="evidence" value="ECO:0007669"/>
    <property type="project" value="UniProtKB-KW"/>
</dbReference>
<evidence type="ECO:0000256" key="9">
    <source>
        <dbReference type="ARBA" id="ARBA00022777"/>
    </source>
</evidence>
<dbReference type="GO" id="GO:0005524">
    <property type="term" value="F:ATP binding"/>
    <property type="evidence" value="ECO:0007669"/>
    <property type="project" value="UniProtKB-KW"/>
</dbReference>
<dbReference type="CDD" id="cd05574">
    <property type="entry name" value="STKc_phototropin_like"/>
    <property type="match status" value="1"/>
</dbReference>
<evidence type="ECO:0000256" key="6">
    <source>
        <dbReference type="ARBA" id="ARBA00022606"/>
    </source>
</evidence>
<evidence type="ECO:0000313" key="15">
    <source>
        <dbReference type="EMBL" id="CAD9216451.1"/>
    </source>
</evidence>
<dbReference type="SUPFAM" id="SSF56112">
    <property type="entry name" value="Protein kinase-like (PK-like)"/>
    <property type="match status" value="1"/>
</dbReference>
<evidence type="ECO:0000256" key="11">
    <source>
        <dbReference type="SAM" id="MobiDB-lite"/>
    </source>
</evidence>
<dbReference type="SUPFAM" id="SSF55785">
    <property type="entry name" value="PYP-like sensor domain (PAS domain)"/>
    <property type="match status" value="2"/>
</dbReference>
<evidence type="ECO:0000256" key="5">
    <source>
        <dbReference type="ARBA" id="ARBA00022543"/>
    </source>
</evidence>
<keyword evidence="5" id="KW-0600">Photoreceptor protein</keyword>
<dbReference type="PANTHER" id="PTHR45637">
    <property type="entry name" value="FLIPPASE KINASE 1-RELATED"/>
    <property type="match status" value="1"/>
</dbReference>
<evidence type="ECO:0000256" key="8">
    <source>
        <dbReference type="ARBA" id="ARBA00022741"/>
    </source>
</evidence>
<keyword evidence="4" id="KW-0723">Serine/threonine-protein kinase</keyword>
<dbReference type="AlphaFoldDB" id="A0A6U1KWJ8"/>
<dbReference type="EMBL" id="HBGG01035774">
    <property type="protein sequence ID" value="CAD9216452.1"/>
    <property type="molecule type" value="Transcribed_RNA"/>
</dbReference>